<dbReference type="EMBL" id="CAJVQB010015021">
    <property type="protein sequence ID" value="CAG8772026.1"/>
    <property type="molecule type" value="Genomic_DNA"/>
</dbReference>
<accession>A0ABN7VHL1</accession>
<keyword evidence="1" id="KW-0812">Transmembrane</keyword>
<reference evidence="2 3" key="1">
    <citation type="submission" date="2021-06" db="EMBL/GenBank/DDBJ databases">
        <authorList>
            <person name="Kallberg Y."/>
            <person name="Tangrot J."/>
            <person name="Rosling A."/>
        </authorList>
    </citation>
    <scope>NUCLEOTIDE SEQUENCE [LARGE SCALE GENOMIC DNA]</scope>
    <source>
        <strain evidence="2 3">120-4 pot B 10/14</strain>
    </source>
</reference>
<proteinExistence type="predicted"/>
<dbReference type="Proteomes" id="UP000789901">
    <property type="component" value="Unassembled WGS sequence"/>
</dbReference>
<feature type="non-terminal residue" evidence="2">
    <location>
        <position position="280"/>
    </location>
</feature>
<keyword evidence="3" id="KW-1185">Reference proteome</keyword>
<evidence type="ECO:0000313" key="2">
    <source>
        <dbReference type="EMBL" id="CAG8772026.1"/>
    </source>
</evidence>
<keyword evidence="1" id="KW-0472">Membrane</keyword>
<feature type="transmembrane region" description="Helical" evidence="1">
    <location>
        <begin position="214"/>
        <end position="232"/>
    </location>
</feature>
<feature type="transmembrane region" description="Helical" evidence="1">
    <location>
        <begin position="171"/>
        <end position="194"/>
    </location>
</feature>
<feature type="transmembrane region" description="Helical" evidence="1">
    <location>
        <begin position="50"/>
        <end position="69"/>
    </location>
</feature>
<organism evidence="2 3">
    <name type="scientific">Gigaspora margarita</name>
    <dbReference type="NCBI Taxonomy" id="4874"/>
    <lineage>
        <taxon>Eukaryota</taxon>
        <taxon>Fungi</taxon>
        <taxon>Fungi incertae sedis</taxon>
        <taxon>Mucoromycota</taxon>
        <taxon>Glomeromycotina</taxon>
        <taxon>Glomeromycetes</taxon>
        <taxon>Diversisporales</taxon>
        <taxon>Gigasporaceae</taxon>
        <taxon>Gigaspora</taxon>
    </lineage>
</organism>
<comment type="caution">
    <text evidence="2">The sequence shown here is derived from an EMBL/GenBank/DDBJ whole genome shotgun (WGS) entry which is preliminary data.</text>
</comment>
<name>A0ABN7VHL1_GIGMA</name>
<protein>
    <submittedName>
        <fullName evidence="2">29677_t:CDS:1</fullName>
    </submittedName>
</protein>
<keyword evidence="1" id="KW-1133">Transmembrane helix</keyword>
<gene>
    <name evidence="2" type="ORF">GMARGA_LOCUS18643</name>
</gene>
<evidence type="ECO:0000256" key="1">
    <source>
        <dbReference type="SAM" id="Phobius"/>
    </source>
</evidence>
<sequence length="280" mass="32215">MVKLINNFTLSCLNSINQNEENNKLMHCTCDFRINLSNCVDSFILRTGSWILIFHAILISAISACFLWYRLYYQGQSLFFPASRDRGFLRSRPHDAFHLVTISSNLLQIVVTTCLLNDYMPNVVWAEILTDLPRQVSFAFSVLYLVGIIYSVPTLTPPNIGYQKKFVPNKYFVDIVALCLILGPFIINTPISYMTGLHAESCLKIANKLFEIHHIIWSVWISIYLVTLLYFWRKLFCLLKSHMTDLKELPKGNTTIQWQLETLQVAATNLSTVATVFAIW</sequence>
<evidence type="ECO:0000313" key="3">
    <source>
        <dbReference type="Proteomes" id="UP000789901"/>
    </source>
</evidence>